<evidence type="ECO:0000256" key="10">
    <source>
        <dbReference type="SAM" id="Coils"/>
    </source>
</evidence>
<comment type="catalytic activity">
    <reaction evidence="6">
        <text>Couples ATP hydrolysis with the unwinding of duplex DNA by translocating in the 3'-5' direction.</text>
        <dbReference type="EC" id="5.6.2.4"/>
    </reaction>
</comment>
<evidence type="ECO:0000256" key="1">
    <source>
        <dbReference type="ARBA" id="ARBA00022741"/>
    </source>
</evidence>
<evidence type="ECO:0000259" key="11">
    <source>
        <dbReference type="PROSITE" id="PS51198"/>
    </source>
</evidence>
<keyword evidence="2 9" id="KW-0378">Hydrolase</keyword>
<organism evidence="12 13">
    <name type="scientific">Kroppenstedtia eburnea</name>
    <dbReference type="NCBI Taxonomy" id="714067"/>
    <lineage>
        <taxon>Bacteria</taxon>
        <taxon>Bacillati</taxon>
        <taxon>Bacillota</taxon>
        <taxon>Bacilli</taxon>
        <taxon>Bacillales</taxon>
        <taxon>Thermoactinomycetaceae</taxon>
        <taxon>Kroppenstedtia</taxon>
    </lineage>
</organism>
<dbReference type="EMBL" id="FTOD01000004">
    <property type="protein sequence ID" value="SIS74106.1"/>
    <property type="molecule type" value="Genomic_DNA"/>
</dbReference>
<evidence type="ECO:0000256" key="6">
    <source>
        <dbReference type="ARBA" id="ARBA00034617"/>
    </source>
</evidence>
<sequence length="770" mass="90558">MSIEDHPDYPEELKRLHYTQNYIDRMLGNTEHHQDRKNIHRALKELDSLDSSQSYINILVNAKFMDMLIRDEDRLRAIREKPYFCRIDFQPWGADAPDRLYIGRISLFRKDNQQPVIIDWRAPIATLYYEGRLGEATYESETEIVAGTLHLKRQYEIESGKLRDFRDVDVTSRDELLQASLQRNPDHRLNEIVSTIQAEQNRVIRADLNFPLVVQGVAGSGKTTIALHRIAYYLYHRADRFKPEQMMILAPNRLFLGYVAGVLPELGVLDVYQTTFPDFFREEVGKKMKLTDPDQKLLDWISGNSDDKTRALERWSARLKGSMEFKNILDRYVEEVVEKLAPEEDFVLGKKYRIRTREEIRDWIRRETAWLPVYRRLEKVRQRLRKELKSKTEEVLQEAEQFYDEKIDRAFLRIRDPEKRRQQVVHWMDRKEITLNKIQKSARALLPRYMKQFEKKDVFAHYRELFDDESRFRELSSPLPADGISFLCRSTRRELEQKRISMEDTPALLYLKHRLFGIPNRRKLKHVVIDEAQDFSLFQIFALKEAIGTSIFTILGDLAQGIHDHRGIRDWQEVLDQVFPEDHAQFQTLEQSYRTTVEIMELANQLIPLMNRSGILPARPVVRHGETPRVGLFRELGDLTAAIRSEVKRGRERDCRSAALIGRSPQECQTLLNTLAQKTDLSVRLLSGEDPFGEADLVIVPAHVAKGLEFDQVILVNWNEAYSEDELDLKLFYVAMTRPLHRLSILAREDRFPLLKKIDPRFYHLVDDPE</sequence>
<comment type="catalytic activity">
    <reaction evidence="8">
        <text>ATP + H2O = ADP + phosphate + H(+)</text>
        <dbReference type="Rhea" id="RHEA:13065"/>
        <dbReference type="ChEBI" id="CHEBI:15377"/>
        <dbReference type="ChEBI" id="CHEBI:15378"/>
        <dbReference type="ChEBI" id="CHEBI:30616"/>
        <dbReference type="ChEBI" id="CHEBI:43474"/>
        <dbReference type="ChEBI" id="CHEBI:456216"/>
        <dbReference type="EC" id="5.6.2.4"/>
    </reaction>
</comment>
<dbReference type="InterPro" id="IPR027417">
    <property type="entry name" value="P-loop_NTPase"/>
</dbReference>
<evidence type="ECO:0000256" key="7">
    <source>
        <dbReference type="ARBA" id="ARBA00034808"/>
    </source>
</evidence>
<dbReference type="PROSITE" id="PS51198">
    <property type="entry name" value="UVRD_HELICASE_ATP_BIND"/>
    <property type="match status" value="1"/>
</dbReference>
<protein>
    <recommendedName>
        <fullName evidence="7">DNA 3'-5' helicase</fullName>
        <ecNumber evidence="7">5.6.2.4</ecNumber>
    </recommendedName>
</protein>
<dbReference type="InterPro" id="IPR014016">
    <property type="entry name" value="UvrD-like_ATP-bd"/>
</dbReference>
<keyword evidence="5" id="KW-0413">Isomerase</keyword>
<dbReference type="InterPro" id="IPR048228">
    <property type="entry name" value="HelD_bacillota"/>
</dbReference>
<feature type="coiled-coil region" evidence="10">
    <location>
        <begin position="374"/>
        <end position="405"/>
    </location>
</feature>
<accession>A0A1N7LJV9</accession>
<dbReference type="OrthoDB" id="9787585at2"/>
<dbReference type="GO" id="GO:0000725">
    <property type="term" value="P:recombinational repair"/>
    <property type="evidence" value="ECO:0007669"/>
    <property type="project" value="TreeGrafter"/>
</dbReference>
<proteinExistence type="predicted"/>
<dbReference type="GO" id="GO:0043138">
    <property type="term" value="F:3'-5' DNA helicase activity"/>
    <property type="evidence" value="ECO:0007669"/>
    <property type="project" value="UniProtKB-EC"/>
</dbReference>
<evidence type="ECO:0000256" key="9">
    <source>
        <dbReference type="PROSITE-ProRule" id="PRU00560"/>
    </source>
</evidence>
<dbReference type="GO" id="GO:0005524">
    <property type="term" value="F:ATP binding"/>
    <property type="evidence" value="ECO:0007669"/>
    <property type="project" value="UniProtKB-UniRule"/>
</dbReference>
<dbReference type="InterPro" id="IPR014017">
    <property type="entry name" value="DNA_helicase_UvrD-like_C"/>
</dbReference>
<evidence type="ECO:0000256" key="2">
    <source>
        <dbReference type="ARBA" id="ARBA00022801"/>
    </source>
</evidence>
<dbReference type="GO" id="GO:0016887">
    <property type="term" value="F:ATP hydrolysis activity"/>
    <property type="evidence" value="ECO:0007669"/>
    <property type="project" value="RHEA"/>
</dbReference>
<evidence type="ECO:0000256" key="3">
    <source>
        <dbReference type="ARBA" id="ARBA00022806"/>
    </source>
</evidence>
<dbReference type="Proteomes" id="UP000186795">
    <property type="component" value="Unassembled WGS sequence"/>
</dbReference>
<dbReference type="AlphaFoldDB" id="A0A1N7LJV9"/>
<dbReference type="InterPro" id="IPR000212">
    <property type="entry name" value="DNA_helicase_UvrD/REP"/>
</dbReference>
<gene>
    <name evidence="12" type="ORF">SAMN05421790_104216</name>
</gene>
<evidence type="ECO:0000256" key="8">
    <source>
        <dbReference type="ARBA" id="ARBA00048988"/>
    </source>
</evidence>
<keyword evidence="10" id="KW-0175">Coiled coil</keyword>
<dbReference type="PANTHER" id="PTHR11070:SF17">
    <property type="entry name" value="DNA HELICASE IV"/>
    <property type="match status" value="1"/>
</dbReference>
<dbReference type="PANTHER" id="PTHR11070">
    <property type="entry name" value="UVRD / RECB / PCRA DNA HELICASE FAMILY MEMBER"/>
    <property type="match status" value="1"/>
</dbReference>
<evidence type="ECO:0000256" key="4">
    <source>
        <dbReference type="ARBA" id="ARBA00022840"/>
    </source>
</evidence>
<reference evidence="13" key="1">
    <citation type="submission" date="2017-01" db="EMBL/GenBank/DDBJ databases">
        <authorList>
            <person name="Varghese N."/>
            <person name="Submissions S."/>
        </authorList>
    </citation>
    <scope>NUCLEOTIDE SEQUENCE [LARGE SCALE GENOMIC DNA]</scope>
    <source>
        <strain evidence="13">DSM 45196</strain>
    </source>
</reference>
<keyword evidence="13" id="KW-1185">Reference proteome</keyword>
<dbReference type="SUPFAM" id="SSF52540">
    <property type="entry name" value="P-loop containing nucleoside triphosphate hydrolases"/>
    <property type="match status" value="1"/>
</dbReference>
<keyword evidence="3 9" id="KW-0347">Helicase</keyword>
<dbReference type="Pfam" id="PF13361">
    <property type="entry name" value="UvrD_C"/>
    <property type="match status" value="1"/>
</dbReference>
<feature type="domain" description="UvrD-like helicase ATP-binding" evidence="11">
    <location>
        <begin position="195"/>
        <end position="596"/>
    </location>
</feature>
<evidence type="ECO:0000313" key="13">
    <source>
        <dbReference type="Proteomes" id="UP000186795"/>
    </source>
</evidence>
<keyword evidence="4 9" id="KW-0067">ATP-binding</keyword>
<keyword evidence="1 9" id="KW-0547">Nucleotide-binding</keyword>
<dbReference type="NCBIfam" id="NF041464">
    <property type="entry name" value="HelD_BACSU"/>
    <property type="match status" value="1"/>
</dbReference>
<evidence type="ECO:0000256" key="5">
    <source>
        <dbReference type="ARBA" id="ARBA00023235"/>
    </source>
</evidence>
<feature type="binding site" evidence="9">
    <location>
        <begin position="216"/>
        <end position="223"/>
    </location>
    <ligand>
        <name>ATP</name>
        <dbReference type="ChEBI" id="CHEBI:30616"/>
    </ligand>
</feature>
<dbReference type="EC" id="5.6.2.4" evidence="7"/>
<evidence type="ECO:0000313" key="12">
    <source>
        <dbReference type="EMBL" id="SIS74106.1"/>
    </source>
</evidence>
<dbReference type="GO" id="GO:0005829">
    <property type="term" value="C:cytosol"/>
    <property type="evidence" value="ECO:0007669"/>
    <property type="project" value="TreeGrafter"/>
</dbReference>
<name>A0A1N7LJV9_9BACL</name>
<dbReference type="RefSeq" id="WP_076524517.1">
    <property type="nucleotide sequence ID" value="NZ_CP048103.1"/>
</dbReference>
<dbReference type="GO" id="GO:0003677">
    <property type="term" value="F:DNA binding"/>
    <property type="evidence" value="ECO:0007669"/>
    <property type="project" value="InterPro"/>
</dbReference>
<dbReference type="Gene3D" id="3.40.50.300">
    <property type="entry name" value="P-loop containing nucleotide triphosphate hydrolases"/>
    <property type="match status" value="2"/>
</dbReference>